<protein>
    <submittedName>
        <fullName evidence="1">Hypothetical_protein</fullName>
    </submittedName>
</protein>
<dbReference type="Proteomes" id="UP001642409">
    <property type="component" value="Unassembled WGS sequence"/>
</dbReference>
<evidence type="ECO:0000313" key="1">
    <source>
        <dbReference type="EMBL" id="CAL5970848.1"/>
    </source>
</evidence>
<evidence type="ECO:0000313" key="2">
    <source>
        <dbReference type="Proteomes" id="UP001642409"/>
    </source>
</evidence>
<organism evidence="1 2">
    <name type="scientific">Hexamita inflata</name>
    <dbReference type="NCBI Taxonomy" id="28002"/>
    <lineage>
        <taxon>Eukaryota</taxon>
        <taxon>Metamonada</taxon>
        <taxon>Diplomonadida</taxon>
        <taxon>Hexamitidae</taxon>
        <taxon>Hexamitinae</taxon>
        <taxon>Hexamita</taxon>
    </lineage>
</organism>
<keyword evidence="2" id="KW-1185">Reference proteome</keyword>
<proteinExistence type="predicted"/>
<reference evidence="1 2" key="1">
    <citation type="submission" date="2024-07" db="EMBL/GenBank/DDBJ databases">
        <authorList>
            <person name="Akdeniz Z."/>
        </authorList>
    </citation>
    <scope>NUCLEOTIDE SEQUENCE [LARGE SCALE GENOMIC DNA]</scope>
</reference>
<name>A0ABP1GG52_9EUKA</name>
<comment type="caution">
    <text evidence="1">The sequence shown here is derived from an EMBL/GenBank/DDBJ whole genome shotgun (WGS) entry which is preliminary data.</text>
</comment>
<sequence>MSVSRYISAVIALWRRFVKSRSVFPFNRLLQYSWLVSYVCCFEYAYSQSNKWLRLCDQKAYTSVKWTTQQSFSVLKYATVQLHHKYNDSINSTQLLFLCRLTKFSSLHLVCAIIVLRGLRSLLNKNTESRKQNRIIHVLKIDTTLYKFENTSFASTLRNERMRVSAAKRQ</sequence>
<accession>A0ABP1GG52</accession>
<dbReference type="EMBL" id="CAXDID020000002">
    <property type="protein sequence ID" value="CAL5970848.1"/>
    <property type="molecule type" value="Genomic_DNA"/>
</dbReference>
<gene>
    <name evidence="1" type="ORF">HINF_LOCUS788</name>
</gene>